<dbReference type="GO" id="GO:0034314">
    <property type="term" value="P:Arp2/3 complex-mediated actin nucleation"/>
    <property type="evidence" value="ECO:0007669"/>
    <property type="project" value="UniProtKB-UniRule"/>
</dbReference>
<dbReference type="GO" id="GO:0051015">
    <property type="term" value="F:actin filament binding"/>
    <property type="evidence" value="ECO:0007669"/>
    <property type="project" value="TreeGrafter"/>
</dbReference>
<evidence type="ECO:0000259" key="9">
    <source>
        <dbReference type="Pfam" id="PF12894"/>
    </source>
</evidence>
<evidence type="ECO:0000256" key="1">
    <source>
        <dbReference type="ARBA" id="ARBA00006260"/>
    </source>
</evidence>
<evidence type="ECO:0000256" key="8">
    <source>
        <dbReference type="PROSITE-ProRule" id="PRU00221"/>
    </source>
</evidence>
<dbReference type="OrthoDB" id="406844at2759"/>
<keyword evidence="2 7" id="KW-0963">Cytoplasm</keyword>
<dbReference type="InterPro" id="IPR001680">
    <property type="entry name" value="WD40_rpt"/>
</dbReference>
<evidence type="ECO:0000256" key="5">
    <source>
        <dbReference type="ARBA" id="ARBA00023203"/>
    </source>
</evidence>
<proteinExistence type="inferred from homology"/>
<dbReference type="GO" id="GO:0030479">
    <property type="term" value="C:actin cortical patch"/>
    <property type="evidence" value="ECO:0007669"/>
    <property type="project" value="UniProtKB-SubCell"/>
</dbReference>
<comment type="subcellular location">
    <subcellularLocation>
        <location evidence="7">Cytoplasm</location>
        <location evidence="7">Cytoskeleton</location>
        <location evidence="7">Actin patch</location>
    </subcellularLocation>
</comment>
<protein>
    <recommendedName>
        <fullName evidence="7">Actin-related protein 2/3 complex subunit</fullName>
    </recommendedName>
</protein>
<dbReference type="AlphaFoldDB" id="A0A8H3YH46"/>
<evidence type="ECO:0000256" key="6">
    <source>
        <dbReference type="ARBA" id="ARBA00023212"/>
    </source>
</evidence>
<comment type="function">
    <text evidence="7">Functions as component of the Arp2/3 complex which is involved in regulation of actin polymerization and together with an activating nucleation-promoting factor (NPF) mediates the formation of branched actin networks.</text>
</comment>
<sequence length="395" mass="42053">MSAPEVFQLSVGPLTGLAFNADRSKLATSPAGNEVQVYGRGAGGWAVEQVLEEHDKTVTSISWAPRTNRIVTCSQDRNAYVWTLNEATGEWKPVLVLLRINRAATCVKWSPNEDKFAVGNGARSVAVCSFDEENNWWTSKHLKKPLRSTVLSIDWHNNGVLLAAGGADGRARVFSAFIKGVDAKPEPSVWGEKLPFNTVCGEFASPNGGWVHDVSFSPSGNILAFASHDSTISVVYPSAPGQPPAAIQVIRSHSLPYKSLCFTTEQALVAAGHDCQPVLFQGSEQGWKKVKSLDDTAAGGRAGLTPQATGASRFGGAGVGRLQSEAFNRFRQADTRGSSSDGATGGAGAVQANGELKTIHQNTITGVEPYEWAADGSVVKVYTIGRDGRLVIWAV</sequence>
<keyword evidence="4" id="KW-0677">Repeat</keyword>
<dbReference type="Proteomes" id="UP000620104">
    <property type="component" value="Unassembled WGS sequence"/>
</dbReference>
<comment type="similarity">
    <text evidence="1 7">Belongs to the WD repeat ARPC1 family.</text>
</comment>
<name>A0A8H3YH46_9TREE</name>
<evidence type="ECO:0000313" key="11">
    <source>
        <dbReference type="Proteomes" id="UP000620104"/>
    </source>
</evidence>
<gene>
    <name evidence="10" type="ORF">NliqN6_3698</name>
</gene>
<accession>A0A8H3YH46</accession>
<dbReference type="PROSITE" id="PS50082">
    <property type="entry name" value="WD_REPEATS_2"/>
    <property type="match status" value="1"/>
</dbReference>
<keyword evidence="5 7" id="KW-0009">Actin-binding</keyword>
<keyword evidence="6 7" id="KW-0206">Cytoskeleton</keyword>
<dbReference type="PANTHER" id="PTHR10709:SF2">
    <property type="entry name" value="ACTIN-RELATED PROTEIN 2_3 COMPLEX SUBUNIT"/>
    <property type="match status" value="1"/>
</dbReference>
<evidence type="ECO:0000256" key="4">
    <source>
        <dbReference type="ARBA" id="ARBA00022737"/>
    </source>
</evidence>
<dbReference type="Pfam" id="PF12894">
    <property type="entry name" value="ANAPC4_WD40"/>
    <property type="match status" value="1"/>
</dbReference>
<dbReference type="InterPro" id="IPR015943">
    <property type="entry name" value="WD40/YVTN_repeat-like_dom_sf"/>
</dbReference>
<keyword evidence="11" id="KW-1185">Reference proteome</keyword>
<dbReference type="EMBL" id="BLZA01000021">
    <property type="protein sequence ID" value="GHJ87296.1"/>
    <property type="molecule type" value="Genomic_DNA"/>
</dbReference>
<dbReference type="InterPro" id="IPR024977">
    <property type="entry name" value="Apc4-like_WD40_dom"/>
</dbReference>
<dbReference type="SMART" id="SM00320">
    <property type="entry name" value="WD40"/>
    <property type="match status" value="6"/>
</dbReference>
<dbReference type="PANTHER" id="PTHR10709">
    <property type="entry name" value="ACTIN-RELATED PROTEIN 2/3 COMPLEX SUBUNIT 1"/>
    <property type="match status" value="1"/>
</dbReference>
<evidence type="ECO:0000256" key="3">
    <source>
        <dbReference type="ARBA" id="ARBA00022574"/>
    </source>
</evidence>
<dbReference type="PIRSF" id="PIRSF038093">
    <property type="entry name" value="ARP2/3_su1"/>
    <property type="match status" value="1"/>
</dbReference>
<feature type="repeat" description="WD" evidence="8">
    <location>
        <begin position="51"/>
        <end position="85"/>
    </location>
</feature>
<dbReference type="Gene3D" id="2.130.10.10">
    <property type="entry name" value="YVTN repeat-like/Quinoprotein amine dehydrogenase"/>
    <property type="match status" value="1"/>
</dbReference>
<reference evidence="10" key="1">
    <citation type="submission" date="2020-07" db="EMBL/GenBank/DDBJ databases">
        <title>Draft Genome Sequence of a Deep-Sea Yeast, Naganishia (Cryptococcus) liquefaciens strain N6.</title>
        <authorList>
            <person name="Han Y.W."/>
            <person name="Kajitani R."/>
            <person name="Morimoto H."/>
            <person name="Parhat M."/>
            <person name="Tsubouchi H."/>
            <person name="Bakenova O."/>
            <person name="Ogata M."/>
            <person name="Argunhan B."/>
            <person name="Aoki R."/>
            <person name="Kajiwara S."/>
            <person name="Itoh T."/>
            <person name="Iwasaki H."/>
        </authorList>
    </citation>
    <scope>NUCLEOTIDE SEQUENCE</scope>
    <source>
        <strain evidence="10">N6</strain>
    </source>
</reference>
<dbReference type="InterPro" id="IPR017383">
    <property type="entry name" value="ARPC1"/>
</dbReference>
<evidence type="ECO:0000313" key="10">
    <source>
        <dbReference type="EMBL" id="GHJ87296.1"/>
    </source>
</evidence>
<evidence type="ECO:0000256" key="2">
    <source>
        <dbReference type="ARBA" id="ARBA00022490"/>
    </source>
</evidence>
<organism evidence="10 11">
    <name type="scientific">Naganishia liquefaciens</name>
    <dbReference type="NCBI Taxonomy" id="104408"/>
    <lineage>
        <taxon>Eukaryota</taxon>
        <taxon>Fungi</taxon>
        <taxon>Dikarya</taxon>
        <taxon>Basidiomycota</taxon>
        <taxon>Agaricomycotina</taxon>
        <taxon>Tremellomycetes</taxon>
        <taxon>Filobasidiales</taxon>
        <taxon>Filobasidiaceae</taxon>
        <taxon>Naganishia</taxon>
    </lineage>
</organism>
<feature type="domain" description="Anaphase-promoting complex subunit 4-like WD40" evidence="9">
    <location>
        <begin position="107"/>
        <end position="176"/>
    </location>
</feature>
<dbReference type="GO" id="GO:0005885">
    <property type="term" value="C:Arp2/3 protein complex"/>
    <property type="evidence" value="ECO:0007669"/>
    <property type="project" value="UniProtKB-UniRule"/>
</dbReference>
<dbReference type="SUPFAM" id="SSF50978">
    <property type="entry name" value="WD40 repeat-like"/>
    <property type="match status" value="1"/>
</dbReference>
<comment type="caution">
    <text evidence="10">The sequence shown here is derived from an EMBL/GenBank/DDBJ whole genome shotgun (WGS) entry which is preliminary data.</text>
</comment>
<evidence type="ECO:0000256" key="7">
    <source>
        <dbReference type="PIRNR" id="PIRNR038093"/>
    </source>
</evidence>
<dbReference type="Pfam" id="PF00400">
    <property type="entry name" value="WD40"/>
    <property type="match status" value="2"/>
</dbReference>
<dbReference type="PROSITE" id="PS50294">
    <property type="entry name" value="WD_REPEATS_REGION"/>
    <property type="match status" value="1"/>
</dbReference>
<keyword evidence="3 8" id="KW-0853">WD repeat</keyword>
<dbReference type="InterPro" id="IPR036322">
    <property type="entry name" value="WD40_repeat_dom_sf"/>
</dbReference>